<gene>
    <name evidence="1" type="ORF">MW7_016065</name>
</gene>
<sequence length="598" mass="65558">MGLLTDLSAALSPRPLDRRTRGKLLAASQRMIPLAALAGVAVPVLITLGFQESVALDALWIWTVEMLVLSALTFLVHMRYRKERRHMPPAEHTARWWPRMRLLAAAIGLGWASAGLLHAHAVSSEFTVVLFVLMLAVLAVASSTYAAVPGSLVLCAAPVLLAAFLVARLTFPEQIAYVTVLVFFYAGLLAYHALSIHRTLCREIALERGSRRLARRFYEERQRALEASEEKSRFLAAASHDLRQPVHALVMLVEALRARNRSDDLHPLVEQVAAGTQTIDLLFSSLLDLSKLEGRKQLPQLVPCDITALIDEVVNQFAADARVNGLTLRGNRPAQLIALAEPVMLRRALYNLVQNALRYTPDGGVIVRGRLRADEVRIEVWDTGVGIASTHTAEIFSPYFQVENAHRDLSQGLGLGLAIFRECVRLMQGQYGVRSVPGRGSVFWFSLKLAPAALSEAARQHGKAPDTPVFAGTILVVDDDRQVRDAWLALLKAWGVTVQCVDDGTGADAALAGGLRPHVILCDLRLPGQENGLQLMERLHAAYPAAHVALLSGDPKSRAFLEAEEAGYVVLTKPIDMDGLRVLLRRWLPSPEGQATVR</sequence>
<comment type="caution">
    <text evidence="1">The sequence shown here is derived from an EMBL/GenBank/DDBJ whole genome shotgun (WGS) entry which is preliminary data.</text>
</comment>
<name>A0ACD3SK70_9BURK</name>
<keyword evidence="2" id="KW-1185">Reference proteome</keyword>
<proteinExistence type="predicted"/>
<reference evidence="1" key="1">
    <citation type="submission" date="2019-05" db="EMBL/GenBank/DDBJ databases">
        <title>Revised genome assembly of Burkholderiaceae (previously Ralstonia) sp. PBA.</title>
        <authorList>
            <person name="Gan H.M."/>
        </authorList>
    </citation>
    <scope>NUCLEOTIDE SEQUENCE</scope>
    <source>
        <strain evidence="1">PBA</strain>
    </source>
</reference>
<evidence type="ECO:0000313" key="2">
    <source>
        <dbReference type="Proteomes" id="UP000004277"/>
    </source>
</evidence>
<accession>A0ACD3SK70</accession>
<organism evidence="1 2">
    <name type="scientific">Imbroritus primus</name>
    <dbReference type="NCBI Taxonomy" id="3058603"/>
    <lineage>
        <taxon>Bacteria</taxon>
        <taxon>Pseudomonadati</taxon>
        <taxon>Pseudomonadota</taxon>
        <taxon>Betaproteobacteria</taxon>
        <taxon>Burkholderiales</taxon>
        <taxon>Burkholderiaceae</taxon>
        <taxon>Imbroritus</taxon>
    </lineage>
</organism>
<dbReference type="Proteomes" id="UP000004277">
    <property type="component" value="Unassembled WGS sequence"/>
</dbReference>
<dbReference type="EMBL" id="AKCV02000026">
    <property type="protein sequence ID" value="TMS56599.1"/>
    <property type="molecule type" value="Genomic_DNA"/>
</dbReference>
<protein>
    <submittedName>
        <fullName evidence="1">Response regulator</fullName>
    </submittedName>
</protein>
<evidence type="ECO:0000313" key="1">
    <source>
        <dbReference type="EMBL" id="TMS56599.1"/>
    </source>
</evidence>